<proteinExistence type="predicted"/>
<evidence type="ECO:0000313" key="3">
    <source>
        <dbReference type="Proteomes" id="UP000287224"/>
    </source>
</evidence>
<gene>
    <name evidence="2" type="ORF">KDAU_54610</name>
</gene>
<dbReference type="EMBL" id="BIFQ01000002">
    <property type="protein sequence ID" value="GCE08132.1"/>
    <property type="molecule type" value="Genomic_DNA"/>
</dbReference>
<dbReference type="PANTHER" id="PTHR36839:SF1">
    <property type="entry name" value="METALLO-BETA-LACTAMASE FAMILY PROTEIN (AFU_ORTHOLOGUE AFUA_5G12770)"/>
    <property type="match status" value="1"/>
</dbReference>
<feature type="compositionally biased region" description="Basic and acidic residues" evidence="1">
    <location>
        <begin position="57"/>
        <end position="69"/>
    </location>
</feature>
<feature type="region of interest" description="Disordered" evidence="1">
    <location>
        <begin position="48"/>
        <end position="69"/>
    </location>
</feature>
<evidence type="ECO:0000313" key="2">
    <source>
        <dbReference type="EMBL" id="GCE08132.1"/>
    </source>
</evidence>
<dbReference type="AlphaFoldDB" id="A0A401ZMQ4"/>
<protein>
    <submittedName>
        <fullName evidence="2">Uncharacterized protein</fullName>
    </submittedName>
</protein>
<dbReference type="Proteomes" id="UP000287224">
    <property type="component" value="Unassembled WGS sequence"/>
</dbReference>
<reference evidence="3" key="1">
    <citation type="submission" date="2018-12" db="EMBL/GenBank/DDBJ databases">
        <title>Tengunoibacter tsumagoiensis gen. nov., sp. nov., Dictyobacter kobayashii sp. nov., D. alpinus sp. nov., and D. joshuensis sp. nov. and description of Dictyobacteraceae fam. nov. within the order Ktedonobacterales isolated from Tengu-no-mugimeshi.</title>
        <authorList>
            <person name="Wang C.M."/>
            <person name="Zheng Y."/>
            <person name="Sakai Y."/>
            <person name="Toyoda A."/>
            <person name="Minakuchi Y."/>
            <person name="Abe K."/>
            <person name="Yokota A."/>
            <person name="Yabe S."/>
        </authorList>
    </citation>
    <scope>NUCLEOTIDE SEQUENCE [LARGE SCALE GENOMIC DNA]</scope>
    <source>
        <strain evidence="3">S-27</strain>
    </source>
</reference>
<organism evidence="2 3">
    <name type="scientific">Dictyobacter aurantiacus</name>
    <dbReference type="NCBI Taxonomy" id="1936993"/>
    <lineage>
        <taxon>Bacteria</taxon>
        <taxon>Bacillati</taxon>
        <taxon>Chloroflexota</taxon>
        <taxon>Ktedonobacteria</taxon>
        <taxon>Ktedonobacterales</taxon>
        <taxon>Dictyobacteraceae</taxon>
        <taxon>Dictyobacter</taxon>
    </lineage>
</organism>
<keyword evidence="3" id="KW-1185">Reference proteome</keyword>
<sequence>MQHWICVTCGTQFAASEEKPDSGPICLDQRQYVGHQGQQWTTLEEMRGSGGYSNTIKQHEPGAGGHRDHAEIRHRAARSAGAQRAGEYAVGLHHLPGR</sequence>
<dbReference type="PANTHER" id="PTHR36839">
    <property type="entry name" value="METALLO-BETA-LACTAMASE FAMILY PROTEIN (AFU_ORTHOLOGUE AFUA_5G12770)"/>
    <property type="match status" value="1"/>
</dbReference>
<name>A0A401ZMQ4_9CHLR</name>
<evidence type="ECO:0000256" key="1">
    <source>
        <dbReference type="SAM" id="MobiDB-lite"/>
    </source>
</evidence>
<comment type="caution">
    <text evidence="2">The sequence shown here is derived from an EMBL/GenBank/DDBJ whole genome shotgun (WGS) entry which is preliminary data.</text>
</comment>
<accession>A0A401ZMQ4</accession>